<proteinExistence type="predicted"/>
<evidence type="ECO:0000313" key="1">
    <source>
        <dbReference type="EMBL" id="SUX81898.1"/>
    </source>
</evidence>
<sequence>MRKFMLVAGLAVLLTGCGDDGIYGNYVNQQYGIRLDIQKDTIKFKGMTYSVKSWDESKKPVYIAKTQVEGVGPWTFKIEKVKGGVVYLGAVFKKD</sequence>
<dbReference type="RefSeq" id="WP_115602278.1">
    <property type="nucleotide sequence ID" value="NZ_UIGT01000001.1"/>
</dbReference>
<accession>A0A9Q7ZUD4</accession>
<evidence type="ECO:0008006" key="3">
    <source>
        <dbReference type="Google" id="ProtNLM"/>
    </source>
</evidence>
<protein>
    <recommendedName>
        <fullName evidence="3">Lipoprotein</fullName>
    </recommendedName>
</protein>
<dbReference type="AlphaFoldDB" id="A0A9Q7ZUD4"/>
<dbReference type="Proteomes" id="UP000255286">
    <property type="component" value="Unassembled WGS sequence"/>
</dbReference>
<reference evidence="1 2" key="1">
    <citation type="submission" date="2018-06" db="EMBL/GenBank/DDBJ databases">
        <authorList>
            <consortium name="Pathogen Informatics"/>
            <person name="Doyle S."/>
        </authorList>
    </citation>
    <scope>NUCLEOTIDE SEQUENCE [LARGE SCALE GENOMIC DNA]</scope>
    <source>
        <strain evidence="1 2">NCTC8782</strain>
    </source>
</reference>
<dbReference type="EMBL" id="UIGT01000001">
    <property type="protein sequence ID" value="SUX81898.1"/>
    <property type="molecule type" value="Genomic_DNA"/>
</dbReference>
<name>A0A9Q7ZUD4_9ENTR</name>
<comment type="caution">
    <text evidence="1">The sequence shown here is derived from an EMBL/GenBank/DDBJ whole genome shotgun (WGS) entry which is preliminary data.</text>
</comment>
<organism evidence="1 2">
    <name type="scientific">Citrobacter youngae</name>
    <dbReference type="NCBI Taxonomy" id="133448"/>
    <lineage>
        <taxon>Bacteria</taxon>
        <taxon>Pseudomonadati</taxon>
        <taxon>Pseudomonadota</taxon>
        <taxon>Gammaproteobacteria</taxon>
        <taxon>Enterobacterales</taxon>
        <taxon>Enterobacteriaceae</taxon>
        <taxon>Citrobacter</taxon>
        <taxon>Citrobacter freundii complex</taxon>
    </lineage>
</organism>
<gene>
    <name evidence="1" type="ORF">NCTC8782_04539</name>
</gene>
<evidence type="ECO:0000313" key="2">
    <source>
        <dbReference type="Proteomes" id="UP000255286"/>
    </source>
</evidence>
<dbReference type="PROSITE" id="PS51257">
    <property type="entry name" value="PROKAR_LIPOPROTEIN"/>
    <property type="match status" value="1"/>
</dbReference>